<feature type="transmembrane region" description="Helical" evidence="1">
    <location>
        <begin position="95"/>
        <end position="123"/>
    </location>
</feature>
<dbReference type="GO" id="GO:0008324">
    <property type="term" value="F:monoatomic cation transmembrane transporter activity"/>
    <property type="evidence" value="ECO:0007669"/>
    <property type="project" value="InterPro"/>
</dbReference>
<dbReference type="KEGG" id="nps:KRR39_04100"/>
<keyword evidence="1" id="KW-0812">Transmembrane</keyword>
<dbReference type="PROSITE" id="PS51201">
    <property type="entry name" value="RCK_N"/>
    <property type="match status" value="1"/>
</dbReference>
<evidence type="ECO:0000256" key="1">
    <source>
        <dbReference type="SAM" id="Phobius"/>
    </source>
</evidence>
<dbReference type="RefSeq" id="WP_216940864.1">
    <property type="nucleotide sequence ID" value="NZ_CP077062.1"/>
</dbReference>
<keyword evidence="4" id="KW-0813">Transport</keyword>
<keyword evidence="1" id="KW-1133">Transmembrane helix</keyword>
<dbReference type="AlphaFoldDB" id="A0A975T194"/>
<keyword evidence="4" id="KW-0407">Ion channel</keyword>
<dbReference type="EMBL" id="CP077062">
    <property type="protein sequence ID" value="QWZ09018.1"/>
    <property type="molecule type" value="Genomic_DNA"/>
</dbReference>
<sequence length="415" mass="44568">MVYRGRSRDTAWFAITDDDWPRTKAAFETGDWTRPLRLGRPPAATSAGIAGPAGSWRDRSGLAPVRTFLGLGGATRRRGRLIADAPNSSLTRIRVAILGLVVVVAIGTVGYMALGFTLLEAVYQTVTTVATVGFREVHPLNPVGQVFTIGLIILGAGTVLYSLGLLVEAFTEGHLRQHLERRRMDREIERMRGHVIICGFGRVGRAAADRLLATGEDVVVVDRDETRLAGVETAYLVGDVTGDEVLLRAGIHNAKALIATLENDADTVYLTLSARALAPDLVIVARARTVDSKEKLLLAGATRAVNPQMMGGRRLATFALQPHVTDFIDLAMHDQNLDFQISEVEVVPGSPYDGRTLADLDLAGRTGANLLALRQPGAHEFTPSPSLSTTLCAGAVLILFGSRRQTADLARLLGP</sequence>
<reference evidence="4" key="1">
    <citation type="submission" date="2021-06" db="EMBL/GenBank/DDBJ databases">
        <title>Complete genome sequence of Nocardioides sp. G188.</title>
        <authorList>
            <person name="Im W.-T."/>
        </authorList>
    </citation>
    <scope>NUCLEOTIDE SEQUENCE</scope>
    <source>
        <strain evidence="4">G188</strain>
    </source>
</reference>
<keyword evidence="4" id="KW-0406">Ion transport</keyword>
<evidence type="ECO:0000259" key="2">
    <source>
        <dbReference type="PROSITE" id="PS51201"/>
    </source>
</evidence>
<gene>
    <name evidence="4" type="ORF">KRR39_04100</name>
</gene>
<dbReference type="Proteomes" id="UP000683575">
    <property type="component" value="Chromosome"/>
</dbReference>
<feature type="domain" description="RCK N-terminal" evidence="2">
    <location>
        <begin position="192"/>
        <end position="306"/>
    </location>
</feature>
<organism evidence="4 5">
    <name type="scientific">Nocardioides panacis</name>
    <dbReference type="NCBI Taxonomy" id="2849501"/>
    <lineage>
        <taxon>Bacteria</taxon>
        <taxon>Bacillati</taxon>
        <taxon>Actinomycetota</taxon>
        <taxon>Actinomycetes</taxon>
        <taxon>Propionibacteriales</taxon>
        <taxon>Nocardioidaceae</taxon>
        <taxon>Nocardioides</taxon>
    </lineage>
</organism>
<evidence type="ECO:0000313" key="4">
    <source>
        <dbReference type="EMBL" id="QWZ09018.1"/>
    </source>
</evidence>
<protein>
    <submittedName>
        <fullName evidence="4">Potassium channel protein</fullName>
    </submittedName>
</protein>
<dbReference type="PANTHER" id="PTHR43833">
    <property type="entry name" value="POTASSIUM CHANNEL PROTEIN 2-RELATED-RELATED"/>
    <property type="match status" value="1"/>
</dbReference>
<dbReference type="GO" id="GO:0006813">
    <property type="term" value="P:potassium ion transport"/>
    <property type="evidence" value="ECO:0007669"/>
    <property type="project" value="InterPro"/>
</dbReference>
<evidence type="ECO:0000259" key="3">
    <source>
        <dbReference type="PROSITE" id="PS51202"/>
    </source>
</evidence>
<feature type="transmembrane region" description="Helical" evidence="1">
    <location>
        <begin position="143"/>
        <end position="167"/>
    </location>
</feature>
<dbReference type="Pfam" id="PF02254">
    <property type="entry name" value="TrkA_N"/>
    <property type="match status" value="1"/>
</dbReference>
<keyword evidence="1" id="KW-0472">Membrane</keyword>
<name>A0A975T194_9ACTN</name>
<feature type="domain" description="RCK C-terminal" evidence="3">
    <location>
        <begin position="325"/>
        <end position="415"/>
    </location>
</feature>
<dbReference type="Pfam" id="PF07885">
    <property type="entry name" value="Ion_trans_2"/>
    <property type="match status" value="1"/>
</dbReference>
<keyword evidence="5" id="KW-1185">Reference proteome</keyword>
<proteinExistence type="predicted"/>
<dbReference type="Pfam" id="PF02080">
    <property type="entry name" value="TrkA_C"/>
    <property type="match status" value="1"/>
</dbReference>
<accession>A0A975T194</accession>
<dbReference type="PROSITE" id="PS51202">
    <property type="entry name" value="RCK_C"/>
    <property type="match status" value="1"/>
</dbReference>
<dbReference type="InterPro" id="IPR006037">
    <property type="entry name" value="RCK_C"/>
</dbReference>
<dbReference type="PANTHER" id="PTHR43833:SF9">
    <property type="entry name" value="POTASSIUM CHANNEL PROTEIN YUGO-RELATED"/>
    <property type="match status" value="1"/>
</dbReference>
<dbReference type="InterPro" id="IPR050721">
    <property type="entry name" value="Trk_Ktr_HKT_K-transport"/>
</dbReference>
<evidence type="ECO:0000313" key="5">
    <source>
        <dbReference type="Proteomes" id="UP000683575"/>
    </source>
</evidence>
<dbReference type="InterPro" id="IPR013099">
    <property type="entry name" value="K_chnl_dom"/>
</dbReference>
<dbReference type="InterPro" id="IPR003148">
    <property type="entry name" value="RCK_N"/>
</dbReference>